<keyword evidence="3" id="KW-0812">Transmembrane</keyword>
<organism evidence="4">
    <name type="scientific">Salvia splendens</name>
    <name type="common">Scarlet sage</name>
    <dbReference type="NCBI Taxonomy" id="180675"/>
    <lineage>
        <taxon>Eukaryota</taxon>
        <taxon>Viridiplantae</taxon>
        <taxon>Streptophyta</taxon>
        <taxon>Embryophyta</taxon>
        <taxon>Tracheophyta</taxon>
        <taxon>Spermatophyta</taxon>
        <taxon>Magnoliopsida</taxon>
        <taxon>eudicotyledons</taxon>
        <taxon>Gunneridae</taxon>
        <taxon>Pentapetalae</taxon>
        <taxon>asterids</taxon>
        <taxon>lamiids</taxon>
        <taxon>Lamiales</taxon>
        <taxon>Lamiaceae</taxon>
        <taxon>Nepetoideae</taxon>
        <taxon>Mentheae</taxon>
        <taxon>Salviinae</taxon>
        <taxon>Salvia</taxon>
        <taxon>Salvia subgen. Calosphace</taxon>
        <taxon>core Calosphace</taxon>
    </lineage>
</organism>
<accession>A0A8X8YUH5</accession>
<comment type="caution">
    <text evidence="4">The sequence shown here is derived from an EMBL/GenBank/DDBJ whole genome shotgun (WGS) entry which is preliminary data.</text>
</comment>
<dbReference type="Gene3D" id="1.25.40.10">
    <property type="entry name" value="Tetratricopeptide repeat domain"/>
    <property type="match status" value="4"/>
</dbReference>
<dbReference type="AlphaFoldDB" id="A0A8X8YUH5"/>
<dbReference type="InterPro" id="IPR011990">
    <property type="entry name" value="TPR-like_helical_dom_sf"/>
</dbReference>
<feature type="repeat" description="PPR" evidence="2">
    <location>
        <begin position="396"/>
        <end position="430"/>
    </location>
</feature>
<feature type="repeat" description="PPR" evidence="2">
    <location>
        <begin position="501"/>
        <end position="535"/>
    </location>
</feature>
<reference evidence="4" key="2">
    <citation type="submission" date="2020-08" db="EMBL/GenBank/DDBJ databases">
        <title>Plant Genome Project.</title>
        <authorList>
            <person name="Zhang R.-G."/>
        </authorList>
    </citation>
    <scope>NUCLEOTIDE SEQUENCE</scope>
    <source>
        <strain evidence="4">Huo1</strain>
        <tissue evidence="4">Leaf</tissue>
    </source>
</reference>
<dbReference type="PANTHER" id="PTHR47932:SF63">
    <property type="entry name" value="OS08G0290000 PROTEIN"/>
    <property type="match status" value="1"/>
</dbReference>
<dbReference type="PANTHER" id="PTHR47932">
    <property type="entry name" value="ATPASE EXPRESSION PROTEIN 3"/>
    <property type="match status" value="1"/>
</dbReference>
<proteinExistence type="predicted"/>
<feature type="transmembrane region" description="Helical" evidence="3">
    <location>
        <begin position="688"/>
        <end position="709"/>
    </location>
</feature>
<dbReference type="PROSITE" id="PS51375">
    <property type="entry name" value="PPR"/>
    <property type="match status" value="8"/>
</dbReference>
<keyword evidence="3" id="KW-1133">Transmembrane helix</keyword>
<dbReference type="GO" id="GO:0003729">
    <property type="term" value="F:mRNA binding"/>
    <property type="evidence" value="ECO:0007669"/>
    <property type="project" value="TreeGrafter"/>
</dbReference>
<dbReference type="InterPro" id="IPR002885">
    <property type="entry name" value="PPR_rpt"/>
</dbReference>
<keyword evidence="3" id="KW-0472">Membrane</keyword>
<dbReference type="Pfam" id="PF12854">
    <property type="entry name" value="PPR_1"/>
    <property type="match status" value="1"/>
</dbReference>
<reference evidence="4" key="1">
    <citation type="submission" date="2018-01" db="EMBL/GenBank/DDBJ databases">
        <authorList>
            <person name="Mao J.F."/>
        </authorList>
    </citation>
    <scope>NUCLEOTIDE SEQUENCE</scope>
    <source>
        <strain evidence="4">Huo1</strain>
        <tissue evidence="4">Leaf</tissue>
    </source>
</reference>
<feature type="repeat" description="PPR" evidence="2">
    <location>
        <begin position="291"/>
        <end position="325"/>
    </location>
</feature>
<keyword evidence="5" id="KW-1185">Reference proteome</keyword>
<gene>
    <name evidence="4" type="ORF">SASPL_101402</name>
</gene>
<feature type="repeat" description="PPR" evidence="2">
    <location>
        <begin position="183"/>
        <end position="217"/>
    </location>
</feature>
<evidence type="ECO:0000313" key="4">
    <source>
        <dbReference type="EMBL" id="KAG6436501.1"/>
    </source>
</evidence>
<dbReference type="Proteomes" id="UP000298416">
    <property type="component" value="Unassembled WGS sequence"/>
</dbReference>
<dbReference type="NCBIfam" id="TIGR00756">
    <property type="entry name" value="PPR"/>
    <property type="match status" value="7"/>
</dbReference>
<evidence type="ECO:0000313" key="5">
    <source>
        <dbReference type="Proteomes" id="UP000298416"/>
    </source>
</evidence>
<protein>
    <submittedName>
        <fullName evidence="4">Uncharacterized protein</fullName>
    </submittedName>
</protein>
<evidence type="ECO:0000256" key="1">
    <source>
        <dbReference type="ARBA" id="ARBA00022737"/>
    </source>
</evidence>
<sequence>MQSILVPAQGSYSLLRILNGSSQTFESFKDQISFYFSRFLRISSSLDLIESRSMRSDRNEKKEISDGGDEEPRGAVFNALDAMLKCSLDRLKTTRESICWGHSSGRSFVFESVSKSDISLIRALCLEGKLGAALRLWHTEVQQLRIPDVLTHNYLLNALCKNGDMERAVWLVNEMLVHGPRPSCATYNTLMSGYCLLNDVDRALDVFATMDNHGVRPNRVSCNILVHTLCQNGLLQDATKLLEIILDDNNDGGSSNLITSTILMGGHIKSGSIVEAITCWNDIFERGIEVDVVAYNVIIHGYCLRGDLTIVYNSLGKMYKSGLVPDIFSYNTVISELCKSGWIDEACYVFGVMSRMGIPPDHITYKMIIQGLCINGDVSRVTYYISHMLQNLLVPKPLIWNVIINAYGKRGQVQEALFLKNKMIELGVLPNVYTYNALIYTQIKDGSIDKAYHLMTEMLFNGISPDVVTYNLLIGAYCDLGNISYALQLHNEMVQRGCEPDIVTYTELLKCYCIRSKIREAEELLLKMLTTNLTIDHVPFIILMKKCFRMGELDKVYNLYRICAQLGCSPGDVFDQVTAPYCECSLCVLFNSLIFLLQSAISKVIKRNEYISINKLGDLKKHIQLYSLALIAKFLPGQLLWPRDNIQQTIRLLPERRYFQVQRVYICALTVSMAKSQLTMIHPWFLDLVPLVVVLLIVAHVLALVYWVYRLATDKQPGRTKRH</sequence>
<evidence type="ECO:0000256" key="3">
    <source>
        <dbReference type="SAM" id="Phobius"/>
    </source>
</evidence>
<dbReference type="SUPFAM" id="SSF48452">
    <property type="entry name" value="TPR-like"/>
    <property type="match status" value="1"/>
</dbReference>
<feature type="repeat" description="PPR" evidence="2">
    <location>
        <begin position="326"/>
        <end position="360"/>
    </location>
</feature>
<feature type="repeat" description="PPR" evidence="2">
    <location>
        <begin position="466"/>
        <end position="500"/>
    </location>
</feature>
<dbReference type="EMBL" id="PNBA02000001">
    <property type="protein sequence ID" value="KAG6436501.1"/>
    <property type="molecule type" value="Genomic_DNA"/>
</dbReference>
<evidence type="ECO:0000256" key="2">
    <source>
        <dbReference type="PROSITE-ProRule" id="PRU00708"/>
    </source>
</evidence>
<feature type="repeat" description="PPR" evidence="2">
    <location>
        <begin position="148"/>
        <end position="182"/>
    </location>
</feature>
<feature type="repeat" description="PPR" evidence="2">
    <location>
        <begin position="431"/>
        <end position="465"/>
    </location>
</feature>
<keyword evidence="1" id="KW-0677">Repeat</keyword>
<dbReference type="Pfam" id="PF13041">
    <property type="entry name" value="PPR_2"/>
    <property type="match status" value="5"/>
</dbReference>
<name>A0A8X8YUH5_SALSN</name>